<organism evidence="1 2">
    <name type="scientific">Polarella glacialis</name>
    <name type="common">Dinoflagellate</name>
    <dbReference type="NCBI Taxonomy" id="89957"/>
    <lineage>
        <taxon>Eukaryota</taxon>
        <taxon>Sar</taxon>
        <taxon>Alveolata</taxon>
        <taxon>Dinophyceae</taxon>
        <taxon>Suessiales</taxon>
        <taxon>Suessiaceae</taxon>
        <taxon>Polarella</taxon>
    </lineage>
</organism>
<dbReference type="EMBL" id="CAJNNV010001898">
    <property type="protein sequence ID" value="CAE8586061.1"/>
    <property type="molecule type" value="Genomic_DNA"/>
</dbReference>
<reference evidence="1" key="1">
    <citation type="submission" date="2021-02" db="EMBL/GenBank/DDBJ databases">
        <authorList>
            <person name="Dougan E. K."/>
            <person name="Rhodes N."/>
            <person name="Thang M."/>
            <person name="Chan C."/>
        </authorList>
    </citation>
    <scope>NUCLEOTIDE SEQUENCE</scope>
</reference>
<feature type="non-terminal residue" evidence="1">
    <location>
        <position position="1"/>
    </location>
</feature>
<protein>
    <submittedName>
        <fullName evidence="1">Uncharacterized protein</fullName>
    </submittedName>
</protein>
<dbReference type="Proteomes" id="UP000654075">
    <property type="component" value="Unassembled WGS sequence"/>
</dbReference>
<proteinExistence type="predicted"/>
<evidence type="ECO:0000313" key="1">
    <source>
        <dbReference type="EMBL" id="CAE8586061.1"/>
    </source>
</evidence>
<sequence length="190" mass="21087">MAGTKLNEWELLKPLARTWLSMQLGYLEVRFTADDFLEVCSLGQDGAVDQVIGCVEIMWATGRDRARVILSLNSGEDLSLMTKVSSSRRVAWAVPADDGAGPPQGTDIRDRWDCELLGQIPKAVSALLAQQLNPNLQSGVASFFARQSSATRKTVALCSATMNRLWQVRRALPLTLIHCWPHRSWVTIHL</sequence>
<gene>
    <name evidence="1" type="ORF">PGLA1383_LOCUS4958</name>
</gene>
<dbReference type="AlphaFoldDB" id="A0A813DEQ6"/>
<name>A0A813DEQ6_POLGL</name>
<dbReference type="OrthoDB" id="436094at2759"/>
<evidence type="ECO:0000313" key="2">
    <source>
        <dbReference type="Proteomes" id="UP000654075"/>
    </source>
</evidence>
<keyword evidence="2" id="KW-1185">Reference proteome</keyword>
<comment type="caution">
    <text evidence="1">The sequence shown here is derived from an EMBL/GenBank/DDBJ whole genome shotgun (WGS) entry which is preliminary data.</text>
</comment>
<accession>A0A813DEQ6</accession>